<organism evidence="4 5">
    <name type="scientific">Jannaschia faecimaris</name>
    <dbReference type="NCBI Taxonomy" id="1244108"/>
    <lineage>
        <taxon>Bacteria</taxon>
        <taxon>Pseudomonadati</taxon>
        <taxon>Pseudomonadota</taxon>
        <taxon>Alphaproteobacteria</taxon>
        <taxon>Rhodobacterales</taxon>
        <taxon>Roseobacteraceae</taxon>
        <taxon>Jannaschia</taxon>
    </lineage>
</organism>
<evidence type="ECO:0000256" key="3">
    <source>
        <dbReference type="SAM" id="MobiDB-lite"/>
    </source>
</evidence>
<gene>
    <name evidence="4" type="ORF">SAMN05444004_103185</name>
</gene>
<dbReference type="RefSeq" id="WP_092643518.1">
    <property type="nucleotide sequence ID" value="NZ_FNPX01000003.1"/>
</dbReference>
<dbReference type="PANTHER" id="PTHR38340:SF1">
    <property type="entry name" value="S-LAYER PROTEIN"/>
    <property type="match status" value="1"/>
</dbReference>
<evidence type="ECO:0000313" key="4">
    <source>
        <dbReference type="EMBL" id="SDY80548.1"/>
    </source>
</evidence>
<dbReference type="InterPro" id="IPR018511">
    <property type="entry name" value="Hemolysin-typ_Ca-bd_CS"/>
</dbReference>
<dbReference type="PANTHER" id="PTHR38340">
    <property type="entry name" value="S-LAYER PROTEIN"/>
    <property type="match status" value="1"/>
</dbReference>
<reference evidence="5" key="1">
    <citation type="submission" date="2016-10" db="EMBL/GenBank/DDBJ databases">
        <authorList>
            <person name="Varghese N."/>
            <person name="Submissions S."/>
        </authorList>
    </citation>
    <scope>NUCLEOTIDE SEQUENCE [LARGE SCALE GENOMIC DNA]</scope>
    <source>
        <strain evidence="5">DSM 100420</strain>
    </source>
</reference>
<feature type="compositionally biased region" description="Gly residues" evidence="3">
    <location>
        <begin position="233"/>
        <end position="244"/>
    </location>
</feature>
<dbReference type="GO" id="GO:0005576">
    <property type="term" value="C:extracellular region"/>
    <property type="evidence" value="ECO:0007669"/>
    <property type="project" value="UniProtKB-SubCell"/>
</dbReference>
<feature type="region of interest" description="Disordered" evidence="3">
    <location>
        <begin position="153"/>
        <end position="264"/>
    </location>
</feature>
<keyword evidence="5" id="KW-1185">Reference proteome</keyword>
<proteinExistence type="predicted"/>
<feature type="region of interest" description="Disordered" evidence="3">
    <location>
        <begin position="24"/>
        <end position="63"/>
    </location>
</feature>
<dbReference type="Gene3D" id="2.150.10.10">
    <property type="entry name" value="Serralysin-like metalloprotease, C-terminal"/>
    <property type="match status" value="3"/>
</dbReference>
<dbReference type="OrthoDB" id="7659075at2"/>
<dbReference type="Pfam" id="PF00353">
    <property type="entry name" value="HemolysinCabind"/>
    <property type="match status" value="3"/>
</dbReference>
<keyword evidence="2" id="KW-0964">Secreted</keyword>
<evidence type="ECO:0000256" key="2">
    <source>
        <dbReference type="ARBA" id="ARBA00022525"/>
    </source>
</evidence>
<dbReference type="STRING" id="1244108.SAMN05444004_103185"/>
<dbReference type="GO" id="GO:0005509">
    <property type="term" value="F:calcium ion binding"/>
    <property type="evidence" value="ECO:0007669"/>
    <property type="project" value="InterPro"/>
</dbReference>
<sequence>MLLMAGLVGLFISGVMVALPVSGTEDDVDGWDGPDDQKEIRTSEAEGADAEESPRDLLDPEEPPVLATRDQIGGAHLGDGLGGTSATPIAVQSDAVLGNASDDEIGGSAENDFIIGNDGADTLDGLAGRDVLMGGRGDDILHGGDNDDILHGDADDDTLHGGTGDDLLSGGDGDDDLIGGTGSDSLIGGEGRDTLAGGAGDDFLDGSVLDDAGRDRDDADRISGGDGDDSLAGGQGDSLSGGSGSDLFLLRAPTEPTSGLDGDLDNVPLIEDFDPAVDRIEIDYTGASVPALSIVETEGETGVMLDDVLVARLSGVQSLDASHIRLIAAR</sequence>
<feature type="compositionally biased region" description="Basic and acidic residues" evidence="3">
    <location>
        <begin position="211"/>
        <end position="223"/>
    </location>
</feature>
<dbReference type="EMBL" id="FNPX01000003">
    <property type="protein sequence ID" value="SDY80548.1"/>
    <property type="molecule type" value="Genomic_DNA"/>
</dbReference>
<name>A0A1H3MVQ0_9RHOB</name>
<feature type="compositionally biased region" description="Basic and acidic residues" evidence="3">
    <location>
        <begin position="35"/>
        <end position="44"/>
    </location>
</feature>
<accession>A0A1H3MVQ0</accession>
<evidence type="ECO:0000313" key="5">
    <source>
        <dbReference type="Proteomes" id="UP000198914"/>
    </source>
</evidence>
<dbReference type="AlphaFoldDB" id="A0A1H3MVQ0"/>
<dbReference type="InterPro" id="IPR001343">
    <property type="entry name" value="Hemolysn_Ca-bd"/>
</dbReference>
<dbReference type="Proteomes" id="UP000198914">
    <property type="component" value="Unassembled WGS sequence"/>
</dbReference>
<dbReference type="SUPFAM" id="SSF51120">
    <property type="entry name" value="beta-Roll"/>
    <property type="match status" value="2"/>
</dbReference>
<dbReference type="PROSITE" id="PS00330">
    <property type="entry name" value="HEMOLYSIN_CALCIUM"/>
    <property type="match status" value="3"/>
</dbReference>
<dbReference type="PRINTS" id="PR00313">
    <property type="entry name" value="CABNDNGRPT"/>
</dbReference>
<protein>
    <submittedName>
        <fullName evidence="4">Hemolysin-type calcium-binding repeat-containing protein</fullName>
    </submittedName>
</protein>
<dbReference type="InterPro" id="IPR050557">
    <property type="entry name" value="RTX_toxin/Mannuronan_C5-epim"/>
</dbReference>
<comment type="subcellular location">
    <subcellularLocation>
        <location evidence="1">Secreted</location>
    </subcellularLocation>
</comment>
<dbReference type="InterPro" id="IPR011049">
    <property type="entry name" value="Serralysin-like_metalloprot_C"/>
</dbReference>
<feature type="compositionally biased region" description="Acidic residues" evidence="3">
    <location>
        <begin position="24"/>
        <end position="34"/>
    </location>
</feature>
<evidence type="ECO:0000256" key="1">
    <source>
        <dbReference type="ARBA" id="ARBA00004613"/>
    </source>
</evidence>